<feature type="chain" id="PRO_5046899092" evidence="10">
    <location>
        <begin position="27"/>
        <end position="771"/>
    </location>
</feature>
<evidence type="ECO:0000256" key="9">
    <source>
        <dbReference type="RuleBase" id="RU003357"/>
    </source>
</evidence>
<dbReference type="CDD" id="cd01347">
    <property type="entry name" value="ligand_gated_channel"/>
    <property type="match status" value="1"/>
</dbReference>
<dbReference type="InterPro" id="IPR012910">
    <property type="entry name" value="Plug_dom"/>
</dbReference>
<dbReference type="Pfam" id="PF00593">
    <property type="entry name" value="TonB_dep_Rec_b-barrel"/>
    <property type="match status" value="1"/>
</dbReference>
<evidence type="ECO:0000256" key="5">
    <source>
        <dbReference type="ARBA" id="ARBA00023077"/>
    </source>
</evidence>
<evidence type="ECO:0000256" key="2">
    <source>
        <dbReference type="ARBA" id="ARBA00022448"/>
    </source>
</evidence>
<comment type="similarity">
    <text evidence="8 9">Belongs to the TonB-dependent receptor family.</text>
</comment>
<evidence type="ECO:0000256" key="6">
    <source>
        <dbReference type="ARBA" id="ARBA00023136"/>
    </source>
</evidence>
<keyword evidence="14" id="KW-1185">Reference proteome</keyword>
<evidence type="ECO:0000256" key="3">
    <source>
        <dbReference type="ARBA" id="ARBA00022452"/>
    </source>
</evidence>
<keyword evidence="4 8" id="KW-0812">Transmembrane</keyword>
<evidence type="ECO:0000256" key="7">
    <source>
        <dbReference type="ARBA" id="ARBA00023237"/>
    </source>
</evidence>
<evidence type="ECO:0000259" key="12">
    <source>
        <dbReference type="Pfam" id="PF07715"/>
    </source>
</evidence>
<comment type="subcellular location">
    <subcellularLocation>
        <location evidence="1 8">Cell outer membrane</location>
        <topology evidence="1 8">Multi-pass membrane protein</topology>
    </subcellularLocation>
</comment>
<feature type="domain" description="TonB-dependent receptor plug" evidence="12">
    <location>
        <begin position="61"/>
        <end position="160"/>
    </location>
</feature>
<dbReference type="Gene3D" id="2.170.130.10">
    <property type="entry name" value="TonB-dependent receptor, plug domain"/>
    <property type="match status" value="1"/>
</dbReference>
<evidence type="ECO:0000259" key="11">
    <source>
        <dbReference type="Pfam" id="PF00593"/>
    </source>
</evidence>
<evidence type="ECO:0000313" key="13">
    <source>
        <dbReference type="EMBL" id="MCC8363940.1"/>
    </source>
</evidence>
<evidence type="ECO:0000256" key="4">
    <source>
        <dbReference type="ARBA" id="ARBA00022692"/>
    </source>
</evidence>
<dbReference type="SUPFAM" id="SSF56935">
    <property type="entry name" value="Porins"/>
    <property type="match status" value="1"/>
</dbReference>
<keyword evidence="10" id="KW-0732">Signal</keyword>
<keyword evidence="6 8" id="KW-0472">Membrane</keyword>
<dbReference type="Gene3D" id="2.40.170.20">
    <property type="entry name" value="TonB-dependent receptor, beta-barrel domain"/>
    <property type="match status" value="1"/>
</dbReference>
<keyword evidence="2 8" id="KW-0813">Transport</keyword>
<dbReference type="EMBL" id="JAJGAK010000003">
    <property type="protein sequence ID" value="MCC8363940.1"/>
    <property type="molecule type" value="Genomic_DNA"/>
</dbReference>
<dbReference type="PROSITE" id="PS52016">
    <property type="entry name" value="TONB_DEPENDENT_REC_3"/>
    <property type="match status" value="1"/>
</dbReference>
<evidence type="ECO:0000256" key="1">
    <source>
        <dbReference type="ARBA" id="ARBA00004571"/>
    </source>
</evidence>
<dbReference type="InterPro" id="IPR037066">
    <property type="entry name" value="Plug_dom_sf"/>
</dbReference>
<keyword evidence="7 8" id="KW-0998">Cell outer membrane</keyword>
<keyword evidence="5 9" id="KW-0798">TonB box</keyword>
<feature type="signal peptide" evidence="10">
    <location>
        <begin position="1"/>
        <end position="26"/>
    </location>
</feature>
<keyword evidence="13" id="KW-0675">Receptor</keyword>
<evidence type="ECO:0000256" key="8">
    <source>
        <dbReference type="PROSITE-ProRule" id="PRU01360"/>
    </source>
</evidence>
<dbReference type="PANTHER" id="PTHR32552">
    <property type="entry name" value="FERRICHROME IRON RECEPTOR-RELATED"/>
    <property type="match status" value="1"/>
</dbReference>
<protein>
    <submittedName>
        <fullName evidence="13">TonB-dependent receptor</fullName>
    </submittedName>
</protein>
<accession>A0ABS8JJZ6</accession>
<organism evidence="13 14">
    <name type="scientific">Noviluteimonas lactosilytica</name>
    <dbReference type="NCBI Taxonomy" id="2888523"/>
    <lineage>
        <taxon>Bacteria</taxon>
        <taxon>Pseudomonadati</taxon>
        <taxon>Pseudomonadota</taxon>
        <taxon>Gammaproteobacteria</taxon>
        <taxon>Lysobacterales</taxon>
        <taxon>Lysobacteraceae</taxon>
        <taxon>Noviluteimonas</taxon>
    </lineage>
</organism>
<keyword evidence="3 8" id="KW-1134">Transmembrane beta strand</keyword>
<proteinExistence type="inferred from homology"/>
<name>A0ABS8JJZ6_9GAMM</name>
<sequence length="771" mass="82940">MPHAAFRATPLALALATAIASPAAFAADEPALPKKTTDLDKVEVVGKYEEKPSSVKYTEQLRDTPQTITVINREVMEEQNLLGLRDALQTLPGITFGAGEGGGGYGDSITLRGFNASSDITTDGVRDSAQYSRTDTFNLNAIELINGANSVFSGAGSVGGNINLVSKVAGTGDFTTMTLGAGTDAYGRATIDTNHDFGNGTAVRINAMAHQNDAPGRDVESFERWGIAPSVAFGLGTPLRVTMSYFHQTDNNIPQYGVPYYSEYGGPLPGVRTSNYYGYSNVDSQDIDTDMLTGTVEYDVNENTMLRSIARFQQVDQYSVASAPQGTWCLFGPPNGENASPTLTDCIAGQQPGTFLPGQPGGPRGFVRDTRNSIAISQTDLTTRFDTGSVEHALVAGVSFSEEDFDLDTGNLLRNADGTTFAPNGTTVVLPPMDIANPDHVYTGARNYIRTNFTTGSLSNQAFYVFDTLTFTPQWMVNVGARWERNEGDSVIETFDINPEGGVGGSTGVTTFKNEDNLFSYRASVLFKPVEAGTIYLSYSDSNTPSKSSVNGACTAQTCNVDPETAVNIELGTKWDLAPGLALNAALFRNDRQNFKVADPGNPANPSGEQQLDGEARVDGVSLGLAGQLTHDWAVFANVTWLESEVLQGVSDYVASQSGDPFKGLPISGTPERSGSIWTTYDLERWTFGYGVTYQSDYLYYGNNATNLNLGTIKGFTTHRAMVSFAVNDQLSFQLNANNLFDKEYYTRARNNGWATPGDAQSFVLTATYAF</sequence>
<evidence type="ECO:0000313" key="14">
    <source>
        <dbReference type="Proteomes" id="UP001165293"/>
    </source>
</evidence>
<comment type="caution">
    <text evidence="13">The sequence shown here is derived from an EMBL/GenBank/DDBJ whole genome shotgun (WGS) entry which is preliminary data.</text>
</comment>
<dbReference type="Proteomes" id="UP001165293">
    <property type="component" value="Unassembled WGS sequence"/>
</dbReference>
<gene>
    <name evidence="13" type="ORF">LK996_12745</name>
</gene>
<dbReference type="RefSeq" id="WP_230527732.1">
    <property type="nucleotide sequence ID" value="NZ_JAJGAK010000003.1"/>
</dbReference>
<feature type="domain" description="TonB-dependent receptor-like beta-barrel" evidence="11">
    <location>
        <begin position="239"/>
        <end position="740"/>
    </location>
</feature>
<dbReference type="PANTHER" id="PTHR32552:SF83">
    <property type="entry name" value="BLR3904 PROTEIN"/>
    <property type="match status" value="1"/>
</dbReference>
<dbReference type="InterPro" id="IPR000531">
    <property type="entry name" value="Beta-barrel_TonB"/>
</dbReference>
<dbReference type="Pfam" id="PF07715">
    <property type="entry name" value="Plug"/>
    <property type="match status" value="1"/>
</dbReference>
<dbReference type="InterPro" id="IPR039426">
    <property type="entry name" value="TonB-dep_rcpt-like"/>
</dbReference>
<reference evidence="13" key="1">
    <citation type="submission" date="2021-10" db="EMBL/GenBank/DDBJ databases">
        <authorList>
            <person name="Lyu M."/>
            <person name="Wang X."/>
            <person name="Meng X."/>
            <person name="Xu K."/>
        </authorList>
    </citation>
    <scope>NUCLEOTIDE SEQUENCE</scope>
    <source>
        <strain evidence="13">A6</strain>
    </source>
</reference>
<evidence type="ECO:0000256" key="10">
    <source>
        <dbReference type="SAM" id="SignalP"/>
    </source>
</evidence>
<dbReference type="InterPro" id="IPR036942">
    <property type="entry name" value="Beta-barrel_TonB_sf"/>
</dbReference>